<dbReference type="Proteomes" id="UP000681027">
    <property type="component" value="Unassembled WGS sequence"/>
</dbReference>
<reference evidence="1 2" key="1">
    <citation type="submission" date="2021-05" db="EMBL/GenBank/DDBJ databases">
        <title>Novel Bacillus species.</title>
        <authorList>
            <person name="Liu G."/>
        </authorList>
    </citation>
    <scope>NUCLEOTIDE SEQUENCE [LARGE SCALE GENOMIC DNA]</scope>
    <source>
        <strain evidence="1 2">FJAT-49705</strain>
    </source>
</reference>
<comment type="caution">
    <text evidence="1">The sequence shown here is derived from an EMBL/GenBank/DDBJ whole genome shotgun (WGS) entry which is preliminary data.</text>
</comment>
<dbReference type="SUPFAM" id="SSF50965">
    <property type="entry name" value="Galactose oxidase, central domain"/>
    <property type="match status" value="1"/>
</dbReference>
<dbReference type="EMBL" id="JAGYPM010000002">
    <property type="protein sequence ID" value="MBS4190211.1"/>
    <property type="molecule type" value="Genomic_DNA"/>
</dbReference>
<accession>A0ABS5NQW6</accession>
<proteinExistence type="predicted"/>
<sequence>MTGAPGTNYLYIGTHPKNGEVGGSLTIYDTAKKTHSVRRNLVKDQSIISLTTHQGYVYGGTSIFSGKNIEGKQNAVFFRLKSNSPTGKIEILPLGINKPRMIHALTADDKGKIYGLSDGNFFAYDPQSKETQSVNVVKNTSGRFRNGSLVIGNDKYIYGTVENTLFRVHPSTFKLEILKSNGAERLTKGMDGVIYFTFKDELWRVE</sequence>
<protein>
    <submittedName>
        <fullName evidence="1">Uncharacterized protein</fullName>
    </submittedName>
</protein>
<gene>
    <name evidence="1" type="ORF">KHA94_08350</name>
</gene>
<keyword evidence="2" id="KW-1185">Reference proteome</keyword>
<dbReference type="InterPro" id="IPR011043">
    <property type="entry name" value="Gal_Oxase/kelch_b-propeller"/>
</dbReference>
<organism evidence="1 2">
    <name type="scientific">Cytobacillus citreus</name>
    <dbReference type="NCBI Taxonomy" id="2833586"/>
    <lineage>
        <taxon>Bacteria</taxon>
        <taxon>Bacillati</taxon>
        <taxon>Bacillota</taxon>
        <taxon>Bacilli</taxon>
        <taxon>Bacillales</taxon>
        <taxon>Bacillaceae</taxon>
        <taxon>Cytobacillus</taxon>
    </lineage>
</organism>
<evidence type="ECO:0000313" key="1">
    <source>
        <dbReference type="EMBL" id="MBS4190211.1"/>
    </source>
</evidence>
<evidence type="ECO:0000313" key="2">
    <source>
        <dbReference type="Proteomes" id="UP000681027"/>
    </source>
</evidence>
<dbReference type="RefSeq" id="WP_213101676.1">
    <property type="nucleotide sequence ID" value="NZ_JAGYPM010000002.1"/>
</dbReference>
<name>A0ABS5NQW6_9BACI</name>